<reference evidence="11 12" key="1">
    <citation type="submission" date="2019-07" db="EMBL/GenBank/DDBJ databases">
        <title>Whole genome shotgun sequence of Cellulomonas soli NBRC 109434.</title>
        <authorList>
            <person name="Hosoyama A."/>
            <person name="Uohara A."/>
            <person name="Ohji S."/>
            <person name="Ichikawa N."/>
        </authorList>
    </citation>
    <scope>NUCLEOTIDE SEQUENCE [LARGE SCALE GENOMIC DNA]</scope>
    <source>
        <strain evidence="11 12">NBRC 109434</strain>
    </source>
</reference>
<dbReference type="SMART" id="SM00637">
    <property type="entry name" value="CBD_II"/>
    <property type="match status" value="1"/>
</dbReference>
<evidence type="ECO:0000256" key="6">
    <source>
        <dbReference type="ARBA" id="ARBA00023326"/>
    </source>
</evidence>
<dbReference type="GO" id="GO:0008810">
    <property type="term" value="F:cellulase activity"/>
    <property type="evidence" value="ECO:0007669"/>
    <property type="project" value="UniProtKB-EC"/>
</dbReference>
<evidence type="ECO:0000256" key="3">
    <source>
        <dbReference type="ARBA" id="ARBA00023001"/>
    </source>
</evidence>
<feature type="compositionally biased region" description="Pro residues" evidence="8">
    <location>
        <begin position="344"/>
        <end position="366"/>
    </location>
</feature>
<dbReference type="InterPro" id="IPR006311">
    <property type="entry name" value="TAT_signal"/>
</dbReference>
<dbReference type="GO" id="GO:0030245">
    <property type="term" value="P:cellulose catabolic process"/>
    <property type="evidence" value="ECO:0007669"/>
    <property type="project" value="UniProtKB-KW"/>
</dbReference>
<keyword evidence="5 7" id="KW-0326">Glycosidase</keyword>
<evidence type="ECO:0000313" key="11">
    <source>
        <dbReference type="EMBL" id="GEP70279.1"/>
    </source>
</evidence>
<dbReference type="InterPro" id="IPR008965">
    <property type="entry name" value="CBM2/CBM3_carb-bd_dom_sf"/>
</dbReference>
<dbReference type="InterPro" id="IPR017853">
    <property type="entry name" value="GH"/>
</dbReference>
<feature type="domain" description="CBM2" evidence="10">
    <location>
        <begin position="367"/>
        <end position="467"/>
    </location>
</feature>
<dbReference type="InterPro" id="IPR001547">
    <property type="entry name" value="Glyco_hydro_5"/>
</dbReference>
<dbReference type="SUPFAM" id="SSF51445">
    <property type="entry name" value="(Trans)glycosidases"/>
    <property type="match status" value="1"/>
</dbReference>
<proteinExistence type="inferred from homology"/>
<dbReference type="Pfam" id="PF00553">
    <property type="entry name" value="CBM_2"/>
    <property type="match status" value="1"/>
</dbReference>
<dbReference type="PROSITE" id="PS51173">
    <property type="entry name" value="CBM2"/>
    <property type="match status" value="1"/>
</dbReference>
<dbReference type="PANTHER" id="PTHR34142:SF1">
    <property type="entry name" value="GLYCOSIDE HYDROLASE FAMILY 5 DOMAIN-CONTAINING PROTEIN"/>
    <property type="match status" value="1"/>
</dbReference>
<dbReference type="AlphaFoldDB" id="A0A512PGE8"/>
<sequence length="467" mass="47785">MRSRPSLLTGAVLSAALVALGTASAVSLTSTAAQAADPVGLHIEGARLVERDGTPFVARGINHAHTWYTSRTPAAIGDIKATGANAIRVVLSGGDRWTKNDTADVADVIARCKAAKVICMLEDHDTTGYGEQSGAVTLDKAADYFVSLKSVLVGQEDYVQINIGNEPYGNTASVNAGWAADTSAAVVKLRAAGLQHNIVVDAPSWGQDWAGIMRDQAATVAAADPQHNVLFSVHMYGVYSQASTINAYFDAFAAKGLPLVVGEFGNTHSDGDVDEDTILAQAQARGIGWYGWSWSGNGGGVEYLDLVTGWDPAQLSTWGKRLVDGANGLRATSVQATVYGSSPTPTPTTTPTPTPTVTPTPTPTPTPTAGTGTCTATYATSSTWPGGFQGAVTVTAGTAAIPRWSTVLTLPAGTTVQGWAGTYSQSGSTLTVSNAPWNGLLAAGASTTYGFVGTGSAPAAGTAVACS</sequence>
<organism evidence="11 12">
    <name type="scientific">Cellulomonas soli</name>
    <dbReference type="NCBI Taxonomy" id="931535"/>
    <lineage>
        <taxon>Bacteria</taxon>
        <taxon>Bacillati</taxon>
        <taxon>Actinomycetota</taxon>
        <taxon>Actinomycetes</taxon>
        <taxon>Micrococcales</taxon>
        <taxon>Cellulomonadaceae</taxon>
        <taxon>Cellulomonas</taxon>
    </lineage>
</organism>
<evidence type="ECO:0000256" key="2">
    <source>
        <dbReference type="ARBA" id="ARBA00022801"/>
    </source>
</evidence>
<evidence type="ECO:0000256" key="7">
    <source>
        <dbReference type="RuleBase" id="RU361153"/>
    </source>
</evidence>
<keyword evidence="12" id="KW-1185">Reference proteome</keyword>
<evidence type="ECO:0000256" key="8">
    <source>
        <dbReference type="SAM" id="MobiDB-lite"/>
    </source>
</evidence>
<keyword evidence="4 7" id="KW-0119">Carbohydrate metabolism</keyword>
<dbReference type="Proteomes" id="UP000321798">
    <property type="component" value="Unassembled WGS sequence"/>
</dbReference>
<dbReference type="RefSeq" id="WP_146954054.1">
    <property type="nucleotide sequence ID" value="NZ_BAABBJ010000014.1"/>
</dbReference>
<keyword evidence="6 7" id="KW-0624">Polysaccharide degradation</keyword>
<dbReference type="EMBL" id="BKAL01000011">
    <property type="protein sequence ID" value="GEP70279.1"/>
    <property type="molecule type" value="Genomic_DNA"/>
</dbReference>
<protein>
    <recommendedName>
        <fullName evidence="7">Endoglucanase</fullName>
        <ecNumber evidence="7">3.2.1.4</ecNumber>
    </recommendedName>
</protein>
<feature type="chain" id="PRO_5021812013" description="Endoglucanase" evidence="9">
    <location>
        <begin position="36"/>
        <end position="467"/>
    </location>
</feature>
<dbReference type="PROSITE" id="PS51318">
    <property type="entry name" value="TAT"/>
    <property type="match status" value="1"/>
</dbReference>
<dbReference type="GO" id="GO:0030247">
    <property type="term" value="F:polysaccharide binding"/>
    <property type="evidence" value="ECO:0007669"/>
    <property type="project" value="UniProtKB-UniRule"/>
</dbReference>
<evidence type="ECO:0000313" key="12">
    <source>
        <dbReference type="Proteomes" id="UP000321798"/>
    </source>
</evidence>
<comment type="similarity">
    <text evidence="7">Belongs to the glycosyl hydrolase 5 (cellulase A) family.</text>
</comment>
<dbReference type="InterPro" id="IPR001919">
    <property type="entry name" value="CBD2"/>
</dbReference>
<dbReference type="InterPro" id="IPR012291">
    <property type="entry name" value="CBM2_carb-bd_dom_sf"/>
</dbReference>
<comment type="caution">
    <text evidence="11">The sequence shown here is derived from an EMBL/GenBank/DDBJ whole genome shotgun (WGS) entry which is preliminary data.</text>
</comment>
<dbReference type="PANTHER" id="PTHR34142">
    <property type="entry name" value="ENDO-BETA-1,4-GLUCANASE A"/>
    <property type="match status" value="1"/>
</dbReference>
<comment type="catalytic activity">
    <reaction evidence="1 7">
        <text>Endohydrolysis of (1-&gt;4)-beta-D-glucosidic linkages in cellulose, lichenin and cereal beta-D-glucans.</text>
        <dbReference type="EC" id="3.2.1.4"/>
    </reaction>
</comment>
<keyword evidence="9" id="KW-0732">Signal</keyword>
<evidence type="ECO:0000256" key="5">
    <source>
        <dbReference type="ARBA" id="ARBA00023295"/>
    </source>
</evidence>
<evidence type="ECO:0000256" key="9">
    <source>
        <dbReference type="SAM" id="SignalP"/>
    </source>
</evidence>
<dbReference type="Gene3D" id="3.20.20.80">
    <property type="entry name" value="Glycosidases"/>
    <property type="match status" value="1"/>
</dbReference>
<evidence type="ECO:0000256" key="1">
    <source>
        <dbReference type="ARBA" id="ARBA00000966"/>
    </source>
</evidence>
<feature type="signal peptide" evidence="9">
    <location>
        <begin position="1"/>
        <end position="35"/>
    </location>
</feature>
<accession>A0A512PGE8</accession>
<keyword evidence="3 7" id="KW-0136">Cellulose degradation</keyword>
<keyword evidence="2 7" id="KW-0378">Hydrolase</keyword>
<feature type="region of interest" description="Disordered" evidence="8">
    <location>
        <begin position="338"/>
        <end position="370"/>
    </location>
</feature>
<dbReference type="EC" id="3.2.1.4" evidence="7"/>
<dbReference type="OrthoDB" id="9801198at2"/>
<name>A0A512PGE8_9CELL</name>
<gene>
    <name evidence="11" type="ORF">CSO01_29940</name>
</gene>
<dbReference type="SUPFAM" id="SSF49384">
    <property type="entry name" value="Carbohydrate-binding domain"/>
    <property type="match status" value="1"/>
</dbReference>
<dbReference type="Gene3D" id="2.60.40.290">
    <property type="match status" value="1"/>
</dbReference>
<dbReference type="Pfam" id="PF00150">
    <property type="entry name" value="Cellulase"/>
    <property type="match status" value="1"/>
</dbReference>
<evidence type="ECO:0000259" key="10">
    <source>
        <dbReference type="PROSITE" id="PS51173"/>
    </source>
</evidence>
<evidence type="ECO:0000256" key="4">
    <source>
        <dbReference type="ARBA" id="ARBA00023277"/>
    </source>
</evidence>